<dbReference type="GO" id="GO:0006096">
    <property type="term" value="P:glycolytic process"/>
    <property type="evidence" value="ECO:0007669"/>
    <property type="project" value="UniProtKB-KW"/>
</dbReference>
<evidence type="ECO:0000313" key="11">
    <source>
        <dbReference type="EMBL" id="CAG8971706.1"/>
    </source>
</evidence>
<dbReference type="GO" id="GO:0006006">
    <property type="term" value="P:glucose metabolic process"/>
    <property type="evidence" value="ECO:0007669"/>
    <property type="project" value="TreeGrafter"/>
</dbReference>
<evidence type="ECO:0000256" key="7">
    <source>
        <dbReference type="ARBA" id="ARBA00023152"/>
    </source>
</evidence>
<dbReference type="GO" id="GO:0005739">
    <property type="term" value="C:mitochondrion"/>
    <property type="evidence" value="ECO:0007669"/>
    <property type="project" value="TreeGrafter"/>
</dbReference>
<keyword evidence="6 8" id="KW-0067">ATP-binding</keyword>
<dbReference type="SUPFAM" id="SSF53067">
    <property type="entry name" value="Actin-like ATPase domain"/>
    <property type="match status" value="2"/>
</dbReference>
<dbReference type="Gene3D" id="3.30.420.40">
    <property type="match status" value="1"/>
</dbReference>
<dbReference type="GO" id="GO:0005829">
    <property type="term" value="C:cytosol"/>
    <property type="evidence" value="ECO:0007669"/>
    <property type="project" value="TreeGrafter"/>
</dbReference>
<evidence type="ECO:0000256" key="3">
    <source>
        <dbReference type="ARBA" id="ARBA00022679"/>
    </source>
</evidence>
<dbReference type="GO" id="GO:0008865">
    <property type="term" value="F:fructokinase activity"/>
    <property type="evidence" value="ECO:0007669"/>
    <property type="project" value="TreeGrafter"/>
</dbReference>
<dbReference type="GO" id="GO:0005524">
    <property type="term" value="F:ATP binding"/>
    <property type="evidence" value="ECO:0007669"/>
    <property type="project" value="UniProtKB-UniRule"/>
</dbReference>
<dbReference type="PANTHER" id="PTHR19443">
    <property type="entry name" value="HEXOKINASE"/>
    <property type="match status" value="1"/>
</dbReference>
<evidence type="ECO:0000256" key="1">
    <source>
        <dbReference type="ARBA" id="ARBA00004888"/>
    </source>
</evidence>
<evidence type="ECO:0000256" key="6">
    <source>
        <dbReference type="ARBA" id="ARBA00022840"/>
    </source>
</evidence>
<evidence type="ECO:0000256" key="5">
    <source>
        <dbReference type="ARBA" id="ARBA00022777"/>
    </source>
</evidence>
<dbReference type="Gene3D" id="3.40.367.20">
    <property type="match status" value="1"/>
</dbReference>
<dbReference type="InterPro" id="IPR022673">
    <property type="entry name" value="Hexokinase_C"/>
</dbReference>
<dbReference type="EC" id="2.7.1.-" evidence="8"/>
<comment type="pathway">
    <text evidence="1">Carbohydrate degradation; glycolysis; D-glyceraldehyde 3-phosphate and glycerone phosphate from D-glucose: step 1/4.</text>
</comment>
<accession>A0A9N9LHL7</accession>
<comment type="caution">
    <text evidence="11">The sequence shown here is derived from an EMBL/GenBank/DDBJ whole genome shotgun (WGS) entry which is preliminary data.</text>
</comment>
<dbReference type="InterPro" id="IPR043129">
    <property type="entry name" value="ATPase_NBD"/>
</dbReference>
<reference evidence="11" key="1">
    <citation type="submission" date="2021-07" db="EMBL/GenBank/DDBJ databases">
        <authorList>
            <person name="Durling M."/>
        </authorList>
    </citation>
    <scope>NUCLEOTIDE SEQUENCE</scope>
</reference>
<keyword evidence="12" id="KW-1185">Reference proteome</keyword>
<keyword evidence="5 8" id="KW-0418">Kinase</keyword>
<feature type="domain" description="Hexokinase N-terminal" evidence="9">
    <location>
        <begin position="28"/>
        <end position="177"/>
    </location>
</feature>
<dbReference type="PRINTS" id="PR00475">
    <property type="entry name" value="HEXOKINASE"/>
</dbReference>
<evidence type="ECO:0000256" key="2">
    <source>
        <dbReference type="ARBA" id="ARBA00009225"/>
    </source>
</evidence>
<keyword evidence="4 8" id="KW-0547">Nucleotide-binding</keyword>
<evidence type="ECO:0000259" key="10">
    <source>
        <dbReference type="Pfam" id="PF03727"/>
    </source>
</evidence>
<dbReference type="GO" id="GO:0005536">
    <property type="term" value="F:D-glucose binding"/>
    <property type="evidence" value="ECO:0007669"/>
    <property type="project" value="InterPro"/>
</dbReference>
<dbReference type="GO" id="GO:0004340">
    <property type="term" value="F:glucokinase activity"/>
    <property type="evidence" value="ECO:0007669"/>
    <property type="project" value="TreeGrafter"/>
</dbReference>
<dbReference type="Pfam" id="PF03727">
    <property type="entry name" value="Hexokinase_2"/>
    <property type="match status" value="1"/>
</dbReference>
<dbReference type="EMBL" id="CAJVRM010000026">
    <property type="protein sequence ID" value="CAG8971706.1"/>
    <property type="molecule type" value="Genomic_DNA"/>
</dbReference>
<name>A0A9N9LHL7_9HELO</name>
<keyword evidence="7 8" id="KW-0324">Glycolysis</keyword>
<dbReference type="Proteomes" id="UP000701801">
    <property type="component" value="Unassembled WGS sequence"/>
</dbReference>
<dbReference type="Pfam" id="PF00349">
    <property type="entry name" value="Hexokinase_1"/>
    <property type="match status" value="1"/>
</dbReference>
<dbReference type="PROSITE" id="PS51748">
    <property type="entry name" value="HEXOKINASE_2"/>
    <property type="match status" value="1"/>
</dbReference>
<dbReference type="PANTHER" id="PTHR19443:SF30">
    <property type="entry name" value="GLUCOKINASE-1-RELATED"/>
    <property type="match status" value="1"/>
</dbReference>
<dbReference type="AlphaFoldDB" id="A0A9N9LHL7"/>
<proteinExistence type="inferred from homology"/>
<evidence type="ECO:0000313" key="12">
    <source>
        <dbReference type="Proteomes" id="UP000701801"/>
    </source>
</evidence>
<evidence type="ECO:0000256" key="4">
    <source>
        <dbReference type="ARBA" id="ARBA00022741"/>
    </source>
</evidence>
<comment type="similarity">
    <text evidence="2 8">Belongs to the hexokinase family.</text>
</comment>
<dbReference type="PROSITE" id="PS00378">
    <property type="entry name" value="HEXOKINASE_1"/>
    <property type="match status" value="1"/>
</dbReference>
<dbReference type="InterPro" id="IPR022672">
    <property type="entry name" value="Hexokinase_N"/>
</dbReference>
<dbReference type="InterPro" id="IPR019807">
    <property type="entry name" value="Hexokinase_BS"/>
</dbReference>
<feature type="domain" description="Hexokinase C-terminal" evidence="10">
    <location>
        <begin position="188"/>
        <end position="443"/>
    </location>
</feature>
<dbReference type="GO" id="GO:0001678">
    <property type="term" value="P:intracellular glucose homeostasis"/>
    <property type="evidence" value="ECO:0007669"/>
    <property type="project" value="InterPro"/>
</dbReference>
<evidence type="ECO:0000256" key="8">
    <source>
        <dbReference type="RuleBase" id="RU362007"/>
    </source>
</evidence>
<dbReference type="InterPro" id="IPR001312">
    <property type="entry name" value="Hexokinase"/>
</dbReference>
<protein>
    <recommendedName>
        <fullName evidence="8">Phosphotransferase</fullName>
        <ecNumber evidence="8">2.7.1.-</ecNumber>
    </recommendedName>
</protein>
<gene>
    <name evidence="11" type="ORF">HYALB_00003174</name>
</gene>
<organism evidence="11 12">
    <name type="scientific">Hymenoscyphus albidus</name>
    <dbReference type="NCBI Taxonomy" id="595503"/>
    <lineage>
        <taxon>Eukaryota</taxon>
        <taxon>Fungi</taxon>
        <taxon>Dikarya</taxon>
        <taxon>Ascomycota</taxon>
        <taxon>Pezizomycotina</taxon>
        <taxon>Leotiomycetes</taxon>
        <taxon>Helotiales</taxon>
        <taxon>Helotiaceae</taxon>
        <taxon>Hymenoscyphus</taxon>
    </lineage>
</organism>
<evidence type="ECO:0000259" key="9">
    <source>
        <dbReference type="Pfam" id="PF00349"/>
    </source>
</evidence>
<keyword evidence="3 8" id="KW-0808">Transferase</keyword>
<sequence length="447" mass="48252">MPVGVLTRITKGVEKVSCTQFGLGEANERKGFALAVDLGGTNLRVCSVELYRDTTYSAKHLKVAIPREIMVASHSAMLFSFIAAQVKTLLSTHHADKIAQASNQEPLTLGFTFSFPILQTGLNSGTLLRWTKGFNIPDAIGKDICHLLQIELTLLGLPVKVAALINDAVGTMMLRAYTLPPGSARTMIGTIFGTGTNGVYLEKISNITKRLEGDYDKTSGEMFVSTDWGSLNDTEVLPNTSFDVELDKFSVNPGFQIFEERVSGMFLGELLRLALVVLQASAPSECFSGWGAEGDPHYVSSLHKRWSIDSSILSIPESDSTLNLQVLRNVMSVSFDRHVTDITLKEARATKIIAHAIGKRAARLAGVATAAVILKSGGIPKKNPGNRGVDIAVDGSLIELYPGFEQYMREVFREIDGIGDAGEKEIQLAMTKHGSSIGAAITSLLCS</sequence>
<dbReference type="OrthoDB" id="419537at2759"/>